<dbReference type="KEGG" id="slom:PXH66_09130"/>
<gene>
    <name evidence="7" type="ORF">PXH66_09130</name>
</gene>
<dbReference type="PROSITE" id="PS52035">
    <property type="entry name" value="PEPTIDASE_M14"/>
    <property type="match status" value="1"/>
</dbReference>
<keyword evidence="2" id="KW-0479">Metal-binding</keyword>
<keyword evidence="3" id="KW-0378">Hydrolase</keyword>
<dbReference type="GO" id="GO:0006508">
    <property type="term" value="P:proteolysis"/>
    <property type="evidence" value="ECO:0007669"/>
    <property type="project" value="InterPro"/>
</dbReference>
<dbReference type="Proteomes" id="UP001218638">
    <property type="component" value="Chromosome"/>
</dbReference>
<dbReference type="InterPro" id="IPR000834">
    <property type="entry name" value="Peptidase_M14"/>
</dbReference>
<comment type="cofactor">
    <cofactor evidence="1">
        <name>Zn(2+)</name>
        <dbReference type="ChEBI" id="CHEBI:29105"/>
    </cofactor>
</comment>
<comment type="caution">
    <text evidence="5">Lacks conserved residue(s) required for the propagation of feature annotation.</text>
</comment>
<protein>
    <submittedName>
        <fullName evidence="7">M14 family metallocarboxypeptidase</fullName>
    </submittedName>
</protein>
<evidence type="ECO:0000259" key="6">
    <source>
        <dbReference type="PROSITE" id="PS52035"/>
    </source>
</evidence>
<sequence length="259" mass="28871">MSAVKTCPLDPADLVARFRAAARLAGFCEHAIGEIDGVPLFGYSRRAVGPKPRIYLSAGVHGDEPAPPEALLHMVELGVFDDRATWFLMPMLNPAGFRADQRENAAGIDLNRDYLRPQSPEVAAHVRWLERLPRFDLALCLHEDWEATGFYLYELDDTGRPSFAARLRDAGAAHLPIDPESIIDGRPIDEPGIIRPESDPALRETWPEAIYLREHHTHLCFTTETPTGLAQDQRIATQAAIARRAITETVNTFHAAHKR</sequence>
<evidence type="ECO:0000313" key="7">
    <source>
        <dbReference type="EMBL" id="WED67012.1"/>
    </source>
</evidence>
<dbReference type="AlphaFoldDB" id="A0AAF0CS43"/>
<dbReference type="InterPro" id="IPR055438">
    <property type="entry name" value="AstE_AspA_cat"/>
</dbReference>
<evidence type="ECO:0000313" key="8">
    <source>
        <dbReference type="Proteomes" id="UP001218638"/>
    </source>
</evidence>
<proteinExistence type="inferred from homology"/>
<dbReference type="Gene3D" id="3.40.630.10">
    <property type="entry name" value="Zn peptidases"/>
    <property type="match status" value="1"/>
</dbReference>
<evidence type="ECO:0000256" key="5">
    <source>
        <dbReference type="PROSITE-ProRule" id="PRU01379"/>
    </source>
</evidence>
<evidence type="ECO:0000256" key="1">
    <source>
        <dbReference type="ARBA" id="ARBA00001947"/>
    </source>
</evidence>
<keyword evidence="8" id="KW-1185">Reference proteome</keyword>
<dbReference type="Pfam" id="PF24827">
    <property type="entry name" value="AstE_AspA_cat"/>
    <property type="match status" value="1"/>
</dbReference>
<dbReference type="GO" id="GO:0004181">
    <property type="term" value="F:metallocarboxypeptidase activity"/>
    <property type="evidence" value="ECO:0007669"/>
    <property type="project" value="InterPro"/>
</dbReference>
<feature type="domain" description="Peptidase M14" evidence="6">
    <location>
        <begin position="1"/>
        <end position="259"/>
    </location>
</feature>
<dbReference type="RefSeq" id="WP_330927599.1">
    <property type="nucleotide sequence ID" value="NZ_CP119075.1"/>
</dbReference>
<name>A0AAF0CS43_9BACT</name>
<dbReference type="EMBL" id="CP119075">
    <property type="protein sequence ID" value="WED67012.1"/>
    <property type="molecule type" value="Genomic_DNA"/>
</dbReference>
<evidence type="ECO:0000256" key="3">
    <source>
        <dbReference type="ARBA" id="ARBA00022801"/>
    </source>
</evidence>
<evidence type="ECO:0000256" key="2">
    <source>
        <dbReference type="ARBA" id="ARBA00022723"/>
    </source>
</evidence>
<dbReference type="GO" id="GO:0016788">
    <property type="term" value="F:hydrolase activity, acting on ester bonds"/>
    <property type="evidence" value="ECO:0007669"/>
    <property type="project" value="InterPro"/>
</dbReference>
<keyword evidence="4" id="KW-0862">Zinc</keyword>
<accession>A0AAF0CS43</accession>
<comment type="similarity">
    <text evidence="5">Belongs to the peptidase M14 family.</text>
</comment>
<evidence type="ECO:0000256" key="4">
    <source>
        <dbReference type="ARBA" id="ARBA00022833"/>
    </source>
</evidence>
<organism evidence="7 8">
    <name type="scientific">Synoicihabitans lomoniglobus</name>
    <dbReference type="NCBI Taxonomy" id="2909285"/>
    <lineage>
        <taxon>Bacteria</taxon>
        <taxon>Pseudomonadati</taxon>
        <taxon>Verrucomicrobiota</taxon>
        <taxon>Opitutia</taxon>
        <taxon>Opitutales</taxon>
        <taxon>Opitutaceae</taxon>
        <taxon>Synoicihabitans</taxon>
    </lineage>
</organism>
<dbReference type="SUPFAM" id="SSF53187">
    <property type="entry name" value="Zn-dependent exopeptidases"/>
    <property type="match status" value="1"/>
</dbReference>
<reference evidence="7" key="1">
    <citation type="submission" date="2023-03" db="EMBL/GenBank/DDBJ databases">
        <title>Lomoglobus Profundus gen. nov., sp. nov., a novel member of the phylum Verrucomicrobia, isolated from deep-marine sediment of South China Sea.</title>
        <authorList>
            <person name="Ahmad T."/>
            <person name="Ishaq S.E."/>
            <person name="Wang F."/>
        </authorList>
    </citation>
    <scope>NUCLEOTIDE SEQUENCE</scope>
    <source>
        <strain evidence="7">LMO-M01</strain>
    </source>
</reference>
<dbReference type="CDD" id="cd06231">
    <property type="entry name" value="M14_REP34-like"/>
    <property type="match status" value="1"/>
</dbReference>
<dbReference type="GO" id="GO:0008270">
    <property type="term" value="F:zinc ion binding"/>
    <property type="evidence" value="ECO:0007669"/>
    <property type="project" value="InterPro"/>
</dbReference>